<gene>
    <name evidence="1" type="ORF">SOP96_09530</name>
</gene>
<name>A0ABU6HTD1_9FLAO</name>
<evidence type="ECO:0000313" key="2">
    <source>
        <dbReference type="Proteomes" id="UP001348397"/>
    </source>
</evidence>
<keyword evidence="2" id="KW-1185">Reference proteome</keyword>
<comment type="caution">
    <text evidence="1">The sequence shown here is derived from an EMBL/GenBank/DDBJ whole genome shotgun (WGS) entry which is preliminary data.</text>
</comment>
<proteinExistence type="predicted"/>
<dbReference type="Proteomes" id="UP001348397">
    <property type="component" value="Unassembled WGS sequence"/>
</dbReference>
<protein>
    <submittedName>
        <fullName evidence="1">Uncharacterized protein</fullName>
    </submittedName>
</protein>
<dbReference type="EMBL" id="JAYLAA010000037">
    <property type="protein sequence ID" value="MEC3875951.1"/>
    <property type="molecule type" value="Genomic_DNA"/>
</dbReference>
<dbReference type="RefSeq" id="WP_326320752.1">
    <property type="nucleotide sequence ID" value="NZ_JAYLAA010000037.1"/>
</dbReference>
<accession>A0ABU6HTD1</accession>
<reference evidence="1 2" key="1">
    <citation type="submission" date="2024-01" db="EMBL/GenBank/DDBJ databases">
        <title>Chryseobacterium sp. T9W2-O.</title>
        <authorList>
            <person name="Maltman C."/>
        </authorList>
    </citation>
    <scope>NUCLEOTIDE SEQUENCE [LARGE SCALE GENOMIC DNA]</scope>
    <source>
        <strain evidence="1 2">T9W2-O</strain>
    </source>
</reference>
<sequence>MIELIEKYIDDSEYYQVLFTIATRFIESKKVFEKLIGDAEEKGMKIYIDDSGLENIQWDDITFDMIKMK</sequence>
<organism evidence="1 2">
    <name type="scientific">Chryseobacterium salviniae</name>
    <dbReference type="NCBI Taxonomy" id="3101750"/>
    <lineage>
        <taxon>Bacteria</taxon>
        <taxon>Pseudomonadati</taxon>
        <taxon>Bacteroidota</taxon>
        <taxon>Flavobacteriia</taxon>
        <taxon>Flavobacteriales</taxon>
        <taxon>Weeksellaceae</taxon>
        <taxon>Chryseobacterium group</taxon>
        <taxon>Chryseobacterium</taxon>
    </lineage>
</organism>
<evidence type="ECO:0000313" key="1">
    <source>
        <dbReference type="EMBL" id="MEC3875951.1"/>
    </source>
</evidence>